<comment type="caution">
    <text evidence="2">Lacks conserved residue(s) required for the propagation of feature annotation.</text>
</comment>
<dbReference type="Gene3D" id="2.60.120.290">
    <property type="entry name" value="Spermadhesin, CUB domain"/>
    <property type="match status" value="2"/>
</dbReference>
<name>A0AAV5UPE0_9BILA</name>
<dbReference type="PANTHER" id="PTHR22991">
    <property type="entry name" value="PROTEIN CBG13490"/>
    <property type="match status" value="1"/>
</dbReference>
<dbReference type="InterPro" id="IPR016187">
    <property type="entry name" value="CTDL_fold"/>
</dbReference>
<dbReference type="Pfam" id="PF00431">
    <property type="entry name" value="CUB"/>
    <property type="match status" value="2"/>
</dbReference>
<dbReference type="PROSITE" id="PS01180">
    <property type="entry name" value="CUB"/>
    <property type="match status" value="2"/>
</dbReference>
<dbReference type="Gene3D" id="3.10.100.10">
    <property type="entry name" value="Mannose-Binding Protein A, subunit A"/>
    <property type="match status" value="2"/>
</dbReference>
<dbReference type="Proteomes" id="UP001432027">
    <property type="component" value="Unassembled WGS sequence"/>
</dbReference>
<feature type="non-terminal residue" evidence="6">
    <location>
        <position position="1"/>
    </location>
</feature>
<dbReference type="CDD" id="cd00037">
    <property type="entry name" value="CLECT"/>
    <property type="match status" value="2"/>
</dbReference>
<feature type="chain" id="PRO_5043405887" description="CUB domain-containing protein" evidence="3">
    <location>
        <begin position="18"/>
        <end position="527"/>
    </location>
</feature>
<evidence type="ECO:0008006" key="8">
    <source>
        <dbReference type="Google" id="ProtNLM"/>
    </source>
</evidence>
<keyword evidence="3" id="KW-0732">Signal</keyword>
<dbReference type="PROSITE" id="PS50041">
    <property type="entry name" value="C_TYPE_LECTIN_2"/>
    <property type="match status" value="2"/>
</dbReference>
<evidence type="ECO:0000313" key="7">
    <source>
        <dbReference type="Proteomes" id="UP001432027"/>
    </source>
</evidence>
<dbReference type="SMART" id="SM00042">
    <property type="entry name" value="CUB"/>
    <property type="match status" value="2"/>
</dbReference>
<organism evidence="6 7">
    <name type="scientific">Pristionchus entomophagus</name>
    <dbReference type="NCBI Taxonomy" id="358040"/>
    <lineage>
        <taxon>Eukaryota</taxon>
        <taxon>Metazoa</taxon>
        <taxon>Ecdysozoa</taxon>
        <taxon>Nematoda</taxon>
        <taxon>Chromadorea</taxon>
        <taxon>Rhabditida</taxon>
        <taxon>Rhabditina</taxon>
        <taxon>Diplogasteromorpha</taxon>
        <taxon>Diplogasteroidea</taxon>
        <taxon>Neodiplogasteridae</taxon>
        <taxon>Pristionchus</taxon>
    </lineage>
</organism>
<evidence type="ECO:0000259" key="4">
    <source>
        <dbReference type="PROSITE" id="PS01180"/>
    </source>
</evidence>
<dbReference type="SUPFAM" id="SSF56436">
    <property type="entry name" value="C-type lectin-like"/>
    <property type="match status" value="2"/>
</dbReference>
<dbReference type="InterPro" id="IPR050976">
    <property type="entry name" value="Snaclec"/>
</dbReference>
<feature type="disulfide bond" evidence="2">
    <location>
        <begin position="292"/>
        <end position="319"/>
    </location>
</feature>
<dbReference type="InterPro" id="IPR000859">
    <property type="entry name" value="CUB_dom"/>
</dbReference>
<reference evidence="6" key="1">
    <citation type="submission" date="2023-10" db="EMBL/GenBank/DDBJ databases">
        <title>Genome assembly of Pristionchus species.</title>
        <authorList>
            <person name="Yoshida K."/>
            <person name="Sommer R.J."/>
        </authorList>
    </citation>
    <scope>NUCLEOTIDE SEQUENCE</scope>
    <source>
        <strain evidence="6">RS0144</strain>
    </source>
</reference>
<feature type="domain" description="CUB" evidence="4">
    <location>
        <begin position="417"/>
        <end position="527"/>
    </location>
</feature>
<dbReference type="InterPro" id="IPR001304">
    <property type="entry name" value="C-type_lectin-like"/>
</dbReference>
<sequence length="527" mass="57570">CFFSFFFSLWLALQSQSVLLDIKQMNGGDCFKLYSTQLSFDNAEAKCVEDGGHLASVHSANEQTDLTAIMGQTTPLIGMKCTDAVTAHCTWSDGTNVDYSNFPAPGVLPLPAFGSCVHLDSTETIWYPWNCASPIGSFLCRIPFNAPVTTCTGDYVAYNGGCAALKKTMRSESDAEASCALEGGHLASIHTEADNSFYSTLASNQGLTNNIYIGLAWNTPGNKYKWSDESDVTFTKWANQFPNTVFGECVQMMLSTEFGTLGQWTNIPCSTQMAYVCWKPSGTTPIKADPVCPGIQFFYDKGTIYSPNFPVSIPSGQTCEYVMATAVGTKVSVSFPVFTTDANTKLYLYNGLDDMMPTSTLSGTVNPELSFESTTNVMKMVFTASAVTTGQGWQADFIATGDPVTDVPPTFDPLTQCPQQDYTADTYVYSPNWPNPYPPMSDCLYHIHSRDNRKLVVQFSQVDTEQCCDYVVVYDGPDNTSKVLGIVSGQNDATVKQFYSTGTTITLEFFSDSNNEGNGWIATVFDI</sequence>
<dbReference type="EMBL" id="BTSX01000007">
    <property type="protein sequence ID" value="GMT08065.1"/>
    <property type="molecule type" value="Genomic_DNA"/>
</dbReference>
<comment type="caution">
    <text evidence="6">The sequence shown here is derived from an EMBL/GenBank/DDBJ whole genome shotgun (WGS) entry which is preliminary data.</text>
</comment>
<proteinExistence type="predicted"/>
<evidence type="ECO:0000256" key="2">
    <source>
        <dbReference type="PROSITE-ProRule" id="PRU00059"/>
    </source>
</evidence>
<dbReference type="AlphaFoldDB" id="A0AAV5UPE0"/>
<evidence type="ECO:0000313" key="6">
    <source>
        <dbReference type="EMBL" id="GMT08065.1"/>
    </source>
</evidence>
<dbReference type="CDD" id="cd00041">
    <property type="entry name" value="CUB"/>
    <property type="match status" value="2"/>
</dbReference>
<dbReference type="InterPro" id="IPR016186">
    <property type="entry name" value="C-type_lectin-like/link_sf"/>
</dbReference>
<feature type="domain" description="CUB" evidence="4">
    <location>
        <begin position="292"/>
        <end position="400"/>
    </location>
</feature>
<gene>
    <name evidence="6" type="ORF">PENTCL1PPCAC_30239</name>
</gene>
<dbReference type="InterPro" id="IPR035914">
    <property type="entry name" value="Sperma_CUB_dom_sf"/>
</dbReference>
<evidence type="ECO:0000259" key="5">
    <source>
        <dbReference type="PROSITE" id="PS50041"/>
    </source>
</evidence>
<feature type="domain" description="C-type lectin" evidence="5">
    <location>
        <begin position="158"/>
        <end position="278"/>
    </location>
</feature>
<feature type="signal peptide" evidence="3">
    <location>
        <begin position="1"/>
        <end position="17"/>
    </location>
</feature>
<dbReference type="Pfam" id="PF00059">
    <property type="entry name" value="Lectin_C"/>
    <property type="match status" value="2"/>
</dbReference>
<feature type="domain" description="C-type lectin" evidence="5">
    <location>
        <begin position="26"/>
        <end position="131"/>
    </location>
</feature>
<evidence type="ECO:0000256" key="1">
    <source>
        <dbReference type="ARBA" id="ARBA00023157"/>
    </source>
</evidence>
<protein>
    <recommendedName>
        <fullName evidence="8">CUB domain-containing protein</fullName>
    </recommendedName>
</protein>
<evidence type="ECO:0000256" key="3">
    <source>
        <dbReference type="SAM" id="SignalP"/>
    </source>
</evidence>
<dbReference type="PANTHER" id="PTHR22991:SF41">
    <property type="entry name" value="CUB DOMAIN-CONTAINING PROTEIN-RELATED"/>
    <property type="match status" value="1"/>
</dbReference>
<dbReference type="SUPFAM" id="SSF49854">
    <property type="entry name" value="Spermadhesin, CUB domain"/>
    <property type="match status" value="2"/>
</dbReference>
<feature type="non-terminal residue" evidence="6">
    <location>
        <position position="527"/>
    </location>
</feature>
<keyword evidence="7" id="KW-1185">Reference proteome</keyword>
<keyword evidence="1 2" id="KW-1015">Disulfide bond</keyword>
<accession>A0AAV5UPE0</accession>
<dbReference type="SMART" id="SM00034">
    <property type="entry name" value="CLECT"/>
    <property type="match status" value="2"/>
</dbReference>